<keyword evidence="7" id="KW-1185">Reference proteome</keyword>
<dbReference type="InterPro" id="IPR004881">
    <property type="entry name" value="Ribosome_biogen_GTPase_RsgA"/>
</dbReference>
<dbReference type="Gene3D" id="1.10.40.50">
    <property type="entry name" value="Probable gtpase engc, domain 3"/>
    <property type="match status" value="1"/>
</dbReference>
<feature type="binding site" evidence="3">
    <location>
        <position position="295"/>
    </location>
    <ligand>
        <name>Zn(2+)</name>
        <dbReference type="ChEBI" id="CHEBI:29105"/>
    </ligand>
</feature>
<dbReference type="GO" id="GO:0005737">
    <property type="term" value="C:cytoplasm"/>
    <property type="evidence" value="ECO:0007669"/>
    <property type="project" value="UniProtKB-SubCell"/>
</dbReference>
<evidence type="ECO:0000313" key="7">
    <source>
        <dbReference type="Proteomes" id="UP000229757"/>
    </source>
</evidence>
<dbReference type="EC" id="3.6.1.-" evidence="3"/>
<keyword evidence="3" id="KW-0479">Metal-binding</keyword>
<dbReference type="InterPro" id="IPR012340">
    <property type="entry name" value="NA-bd_OB-fold"/>
</dbReference>
<keyword evidence="3" id="KW-0378">Hydrolase</keyword>
<organism evidence="6 7">
    <name type="scientific">Reinekea forsetii</name>
    <dbReference type="NCBI Taxonomy" id="1336806"/>
    <lineage>
        <taxon>Bacteria</taxon>
        <taxon>Pseudomonadati</taxon>
        <taxon>Pseudomonadota</taxon>
        <taxon>Gammaproteobacteria</taxon>
        <taxon>Oceanospirillales</taxon>
        <taxon>Saccharospirillaceae</taxon>
        <taxon>Reinekea</taxon>
    </lineage>
</organism>
<feature type="domain" description="EngC GTPase" evidence="4">
    <location>
        <begin position="122"/>
        <end position="269"/>
    </location>
</feature>
<proteinExistence type="inferred from homology"/>
<sequence length="341" mass="37776">MSKRKLTRQQQFRIDKVQQERLSRVQKKDQFIEQKIESGSLGEPQSGLIVAHFGATIDVEASTGELVRCHVRSNLPVLVTGDQVIWHSDTQNSERGIISAVQERRTILTRPDARGKLRPVAANIDRIIIVVAPAPRTPVNLIDRYLVATAHDDIMPVILLNKFDLIDQAPEMQLELKQYEDLGYQTVIASIKDPDGLKTIQALVAEGNSVFVGQSGVGKSSIIAELLPEAEIRIGEISEATGKGRHTTTTAKLYHIPSGGQLIDSPGIREFGLWHTNPDDLARGFPDVDQYAAHCKFNDCTHTHEPNCGVKVAIDGGRILQRRLDSFLSIRNSVDEVVMRS</sequence>
<dbReference type="KEGG" id="rfo:REIFOR_02620"/>
<dbReference type="GO" id="GO:0005525">
    <property type="term" value="F:GTP binding"/>
    <property type="evidence" value="ECO:0007669"/>
    <property type="project" value="UniProtKB-UniRule"/>
</dbReference>
<keyword evidence="1 3" id="KW-0547">Nucleotide-binding</keyword>
<dbReference type="Proteomes" id="UP000229757">
    <property type="component" value="Chromosome"/>
</dbReference>
<keyword evidence="3" id="KW-0699">rRNA-binding</keyword>
<dbReference type="Pfam" id="PF03193">
    <property type="entry name" value="RsgA_GTPase"/>
    <property type="match status" value="1"/>
</dbReference>
<protein>
    <recommendedName>
        <fullName evidence="3">Small ribosomal subunit biogenesis GTPase RsgA</fullName>
        <ecNumber evidence="3">3.6.1.-</ecNumber>
    </recommendedName>
</protein>
<dbReference type="GO" id="GO:0042274">
    <property type="term" value="P:ribosomal small subunit biogenesis"/>
    <property type="evidence" value="ECO:0007669"/>
    <property type="project" value="UniProtKB-UniRule"/>
</dbReference>
<comment type="subunit">
    <text evidence="3">Monomer. Associates with 30S ribosomal subunit, binds 16S rRNA.</text>
</comment>
<dbReference type="GO" id="GO:0046872">
    <property type="term" value="F:metal ion binding"/>
    <property type="evidence" value="ECO:0007669"/>
    <property type="project" value="UniProtKB-KW"/>
</dbReference>
<dbReference type="EMBL" id="CP011797">
    <property type="protein sequence ID" value="ATX77744.1"/>
    <property type="molecule type" value="Genomic_DNA"/>
</dbReference>
<dbReference type="CDD" id="cd01854">
    <property type="entry name" value="YjeQ_EngC"/>
    <property type="match status" value="1"/>
</dbReference>
<feature type="domain" description="CP-type G" evidence="5">
    <location>
        <begin position="114"/>
        <end position="271"/>
    </location>
</feature>
<comment type="cofactor">
    <cofactor evidence="3">
        <name>Zn(2+)</name>
        <dbReference type="ChEBI" id="CHEBI:29105"/>
    </cofactor>
    <text evidence="3">Binds 1 zinc ion per subunit.</text>
</comment>
<comment type="function">
    <text evidence="3">One of several proteins that assist in the late maturation steps of the functional core of the 30S ribosomal subunit. Helps release RbfA from mature subunits. May play a role in the assembly of ribosomal proteins into the subunit. Circularly permuted GTPase that catalyzes slow GTP hydrolysis, GTPase activity is stimulated by the 30S ribosomal subunit.</text>
</comment>
<feature type="binding site" evidence="3">
    <location>
        <position position="300"/>
    </location>
    <ligand>
        <name>Zn(2+)</name>
        <dbReference type="ChEBI" id="CHEBI:29105"/>
    </ligand>
</feature>
<dbReference type="NCBIfam" id="TIGR00157">
    <property type="entry name" value="ribosome small subunit-dependent GTPase A"/>
    <property type="match status" value="1"/>
</dbReference>
<dbReference type="NCBIfam" id="NF008931">
    <property type="entry name" value="PRK12288.1"/>
    <property type="match status" value="1"/>
</dbReference>
<comment type="subcellular location">
    <subcellularLocation>
        <location evidence="3">Cytoplasm</location>
    </subcellularLocation>
</comment>
<keyword evidence="3" id="KW-0694">RNA-binding</keyword>
<dbReference type="InterPro" id="IPR027417">
    <property type="entry name" value="P-loop_NTPase"/>
</dbReference>
<evidence type="ECO:0000256" key="1">
    <source>
        <dbReference type="ARBA" id="ARBA00022741"/>
    </source>
</evidence>
<keyword evidence="3" id="KW-0963">Cytoplasm</keyword>
<keyword evidence="2 3" id="KW-0342">GTP-binding</keyword>
<reference evidence="6 7" key="1">
    <citation type="journal article" date="2017" name="Environ. Microbiol.">
        <title>Genomic and physiological analyses of 'Reinekea forsetii' reveal a versatile opportunistic lifestyle during spring algae blooms.</title>
        <authorList>
            <person name="Avci B."/>
            <person name="Hahnke R.L."/>
            <person name="Chafee M."/>
            <person name="Fischer T."/>
            <person name="Gruber-Vodicka H."/>
            <person name="Tegetmeyer H.E."/>
            <person name="Harder J."/>
            <person name="Fuchs B.M."/>
            <person name="Amann R.I."/>
            <person name="Teeling H."/>
        </authorList>
    </citation>
    <scope>NUCLEOTIDE SEQUENCE [LARGE SCALE GENOMIC DNA]</scope>
    <source>
        <strain evidence="6 7">Hel1_31_D35</strain>
    </source>
</reference>
<dbReference type="OrthoDB" id="9809485at2"/>
<feature type="binding site" evidence="3">
    <location>
        <begin position="161"/>
        <end position="164"/>
    </location>
    <ligand>
        <name>GTP</name>
        <dbReference type="ChEBI" id="CHEBI:37565"/>
    </ligand>
</feature>
<evidence type="ECO:0000259" key="4">
    <source>
        <dbReference type="PROSITE" id="PS50936"/>
    </source>
</evidence>
<dbReference type="InterPro" id="IPR010914">
    <property type="entry name" value="RsgA_GTPase_dom"/>
</dbReference>
<dbReference type="GO" id="GO:0003924">
    <property type="term" value="F:GTPase activity"/>
    <property type="evidence" value="ECO:0007669"/>
    <property type="project" value="UniProtKB-UniRule"/>
</dbReference>
<dbReference type="PROSITE" id="PS51721">
    <property type="entry name" value="G_CP"/>
    <property type="match status" value="1"/>
</dbReference>
<dbReference type="HAMAP" id="MF_01820">
    <property type="entry name" value="GTPase_RsgA"/>
    <property type="match status" value="1"/>
</dbReference>
<gene>
    <name evidence="3 6" type="primary">rsgA</name>
    <name evidence="6" type="ORF">REIFOR_02620</name>
</gene>
<keyword evidence="3" id="KW-0690">Ribosome biogenesis</keyword>
<dbReference type="PANTHER" id="PTHR32120:SF11">
    <property type="entry name" value="SMALL RIBOSOMAL SUBUNIT BIOGENESIS GTPASE RSGA 1, MITOCHONDRIAL-RELATED"/>
    <property type="match status" value="1"/>
</dbReference>
<keyword evidence="3" id="KW-0862">Zinc</keyword>
<dbReference type="PANTHER" id="PTHR32120">
    <property type="entry name" value="SMALL RIBOSOMAL SUBUNIT BIOGENESIS GTPASE RSGA"/>
    <property type="match status" value="1"/>
</dbReference>
<feature type="binding site" evidence="3">
    <location>
        <position position="302"/>
    </location>
    <ligand>
        <name>Zn(2+)</name>
        <dbReference type="ChEBI" id="CHEBI:29105"/>
    </ligand>
</feature>
<evidence type="ECO:0000256" key="2">
    <source>
        <dbReference type="ARBA" id="ARBA00023134"/>
    </source>
</evidence>
<feature type="binding site" evidence="3">
    <location>
        <begin position="213"/>
        <end position="221"/>
    </location>
    <ligand>
        <name>GTP</name>
        <dbReference type="ChEBI" id="CHEBI:37565"/>
    </ligand>
</feature>
<accession>A0A2K8KXJ9</accession>
<evidence type="ECO:0000256" key="3">
    <source>
        <dbReference type="HAMAP-Rule" id="MF_01820"/>
    </source>
</evidence>
<evidence type="ECO:0000313" key="6">
    <source>
        <dbReference type="EMBL" id="ATX77744.1"/>
    </source>
</evidence>
<evidence type="ECO:0000259" key="5">
    <source>
        <dbReference type="PROSITE" id="PS51721"/>
    </source>
</evidence>
<dbReference type="SUPFAM" id="SSF52540">
    <property type="entry name" value="P-loop containing nucleoside triphosphate hydrolases"/>
    <property type="match status" value="1"/>
</dbReference>
<comment type="similarity">
    <text evidence="3">Belongs to the TRAFAC class YlqF/YawG GTPase family. RsgA subfamily.</text>
</comment>
<dbReference type="GO" id="GO:0019843">
    <property type="term" value="F:rRNA binding"/>
    <property type="evidence" value="ECO:0007669"/>
    <property type="project" value="UniProtKB-KW"/>
</dbReference>
<dbReference type="InterPro" id="IPR030378">
    <property type="entry name" value="G_CP_dom"/>
</dbReference>
<feature type="binding site" evidence="3">
    <location>
        <position position="308"/>
    </location>
    <ligand>
        <name>Zn(2+)</name>
        <dbReference type="ChEBI" id="CHEBI:29105"/>
    </ligand>
</feature>
<dbReference type="PROSITE" id="PS50936">
    <property type="entry name" value="ENGC_GTPASE"/>
    <property type="match status" value="1"/>
</dbReference>
<dbReference type="RefSeq" id="WP_100257977.1">
    <property type="nucleotide sequence ID" value="NZ_CP011797.1"/>
</dbReference>
<dbReference type="Gene3D" id="3.40.50.300">
    <property type="entry name" value="P-loop containing nucleotide triphosphate hydrolases"/>
    <property type="match status" value="1"/>
</dbReference>
<dbReference type="AlphaFoldDB" id="A0A2K8KXJ9"/>
<name>A0A2K8KXJ9_9GAMM</name>
<dbReference type="Gene3D" id="2.40.50.140">
    <property type="entry name" value="Nucleic acid-binding proteins"/>
    <property type="match status" value="1"/>
</dbReference>